<protein>
    <submittedName>
        <fullName evidence="11">FIT family protein</fullName>
    </submittedName>
</protein>
<feature type="region of interest" description="Disordered" evidence="8">
    <location>
        <begin position="1"/>
        <end position="26"/>
    </location>
</feature>
<evidence type="ECO:0000256" key="2">
    <source>
        <dbReference type="ARBA" id="ARBA00022692"/>
    </source>
</evidence>
<evidence type="ECO:0000313" key="10">
    <source>
        <dbReference type="Proteomes" id="UP000095280"/>
    </source>
</evidence>
<keyword evidence="10" id="KW-1185">Reference proteome</keyword>
<dbReference type="GO" id="GO:0008654">
    <property type="term" value="P:phospholipid biosynthetic process"/>
    <property type="evidence" value="ECO:0007669"/>
    <property type="project" value="TreeGrafter"/>
</dbReference>
<evidence type="ECO:0000256" key="9">
    <source>
        <dbReference type="SAM" id="Phobius"/>
    </source>
</evidence>
<dbReference type="PANTHER" id="PTHR23129">
    <property type="entry name" value="ACYL-COENZYME A DIPHOSPHATASE FITM2"/>
    <property type="match status" value="1"/>
</dbReference>
<sequence length="443" mass="47894">FASGGGGGGQWWFHQPTGEPRRPIGGVTRDDRIVRTAPMGAGILGGGGGGGEGGAAAGARCWSRWLWLAACWPCADVRPERPAVCRCTVSLLCTSAAACGEGLALRLLLSDDLVGLSGGGGGGPGRETLRMRGDPGGSAVHKFSKQRMPMSSSSGGAIKPPARRQRSPFREPMSVAGLLWHLPVPQDNMKKPLLWFPPEVRACVYLCAVAGSQRGLRLGAEIPRIFLAQQTQLLESGLHQMGWAWTFVCLSFYILFTHAGWYVCTNAFHAVENATGRCVSQPPKSVHIQGVTDRGDCQRQHNGVWLGFDISGHVFLLTWCNLRGGRPVAGLDPPGRLLREETETGGRRLTAELADRMWRLYSQRHTFAVRCSAICLSCLSLLWDLMLCITVAYFHSMPSKLVAALCSVASWAVVYRLVLRQQNLSFVCPPGQSELKFISAPGS</sequence>
<evidence type="ECO:0000256" key="3">
    <source>
        <dbReference type="ARBA" id="ARBA00022801"/>
    </source>
</evidence>
<keyword evidence="3" id="KW-0378">Hydrolase</keyword>
<keyword evidence="5 9" id="KW-1133">Transmembrane helix</keyword>
<accession>A0A1I8FDQ1</accession>
<organism evidence="10 11">
    <name type="scientific">Macrostomum lignano</name>
    <dbReference type="NCBI Taxonomy" id="282301"/>
    <lineage>
        <taxon>Eukaryota</taxon>
        <taxon>Metazoa</taxon>
        <taxon>Spiralia</taxon>
        <taxon>Lophotrochozoa</taxon>
        <taxon>Platyhelminthes</taxon>
        <taxon>Rhabditophora</taxon>
        <taxon>Macrostomorpha</taxon>
        <taxon>Macrostomida</taxon>
        <taxon>Macrostomidae</taxon>
        <taxon>Macrostomum</taxon>
    </lineage>
</organism>
<dbReference type="GO" id="GO:0034389">
    <property type="term" value="P:lipid droplet organization"/>
    <property type="evidence" value="ECO:0007669"/>
    <property type="project" value="TreeGrafter"/>
</dbReference>
<proteinExistence type="predicted"/>
<dbReference type="PANTHER" id="PTHR23129:SF0">
    <property type="entry name" value="ACYL-COENZYME A DIPHOSPHATASE FITM2"/>
    <property type="match status" value="1"/>
</dbReference>
<dbReference type="Proteomes" id="UP000095280">
    <property type="component" value="Unplaced"/>
</dbReference>
<feature type="transmembrane region" description="Helical" evidence="9">
    <location>
        <begin position="242"/>
        <end position="264"/>
    </location>
</feature>
<evidence type="ECO:0000256" key="6">
    <source>
        <dbReference type="ARBA" id="ARBA00023098"/>
    </source>
</evidence>
<keyword evidence="2 9" id="KW-0812">Transmembrane</keyword>
<dbReference type="GO" id="GO:0010945">
    <property type="term" value="F:coenzyme A diphosphatase activity"/>
    <property type="evidence" value="ECO:0007669"/>
    <property type="project" value="InterPro"/>
</dbReference>
<keyword evidence="4" id="KW-0256">Endoplasmic reticulum</keyword>
<dbReference type="Pfam" id="PF10261">
    <property type="entry name" value="FIT"/>
    <property type="match status" value="1"/>
</dbReference>
<dbReference type="InterPro" id="IPR019388">
    <property type="entry name" value="FIT"/>
</dbReference>
<reference evidence="11" key="1">
    <citation type="submission" date="2016-11" db="UniProtKB">
        <authorList>
            <consortium name="WormBaseParasite"/>
        </authorList>
    </citation>
    <scope>IDENTIFICATION</scope>
</reference>
<keyword evidence="7 9" id="KW-0472">Membrane</keyword>
<feature type="region of interest" description="Disordered" evidence="8">
    <location>
        <begin position="145"/>
        <end position="165"/>
    </location>
</feature>
<evidence type="ECO:0000256" key="5">
    <source>
        <dbReference type="ARBA" id="ARBA00022989"/>
    </source>
</evidence>
<evidence type="ECO:0000256" key="4">
    <source>
        <dbReference type="ARBA" id="ARBA00022824"/>
    </source>
</evidence>
<dbReference type="AlphaFoldDB" id="A0A1I8FDQ1"/>
<evidence type="ECO:0000256" key="1">
    <source>
        <dbReference type="ARBA" id="ARBA00004477"/>
    </source>
</evidence>
<keyword evidence="6" id="KW-0443">Lipid metabolism</keyword>
<comment type="subcellular location">
    <subcellularLocation>
        <location evidence="1">Endoplasmic reticulum membrane</location>
        <topology evidence="1">Multi-pass membrane protein</topology>
    </subcellularLocation>
</comment>
<evidence type="ECO:0000313" key="11">
    <source>
        <dbReference type="WBParaSite" id="maker-unitig_30588-snap-gene-0.2-mRNA-1"/>
    </source>
</evidence>
<dbReference type="GO" id="GO:0019915">
    <property type="term" value="P:lipid storage"/>
    <property type="evidence" value="ECO:0007669"/>
    <property type="project" value="InterPro"/>
</dbReference>
<evidence type="ECO:0000256" key="7">
    <source>
        <dbReference type="ARBA" id="ARBA00023136"/>
    </source>
</evidence>
<evidence type="ECO:0000256" key="8">
    <source>
        <dbReference type="SAM" id="MobiDB-lite"/>
    </source>
</evidence>
<feature type="compositionally biased region" description="Gly residues" evidence="8">
    <location>
        <begin position="1"/>
        <end position="10"/>
    </location>
</feature>
<dbReference type="WBParaSite" id="maker-unitig_30588-snap-gene-0.2-mRNA-1">
    <property type="protein sequence ID" value="maker-unitig_30588-snap-gene-0.2-mRNA-1"/>
    <property type="gene ID" value="maker-unitig_30588-snap-gene-0.2"/>
</dbReference>
<name>A0A1I8FDQ1_9PLAT</name>
<feature type="transmembrane region" description="Helical" evidence="9">
    <location>
        <begin position="401"/>
        <end position="419"/>
    </location>
</feature>
<feature type="transmembrane region" description="Helical" evidence="9">
    <location>
        <begin position="367"/>
        <end position="395"/>
    </location>
</feature>
<dbReference type="GO" id="GO:0005789">
    <property type="term" value="C:endoplasmic reticulum membrane"/>
    <property type="evidence" value="ECO:0007669"/>
    <property type="project" value="UniProtKB-SubCell"/>
</dbReference>